<evidence type="ECO:0000313" key="3">
    <source>
        <dbReference type="EMBL" id="MFD3264781.1"/>
    </source>
</evidence>
<dbReference type="CDD" id="cd00371">
    <property type="entry name" value="HMA"/>
    <property type="match status" value="1"/>
</dbReference>
<dbReference type="Pfam" id="PF00403">
    <property type="entry name" value="HMA"/>
    <property type="match status" value="1"/>
</dbReference>
<dbReference type="Proteomes" id="UP001598130">
    <property type="component" value="Unassembled WGS sequence"/>
</dbReference>
<dbReference type="PROSITE" id="PS50846">
    <property type="entry name" value="HMA_2"/>
    <property type="match status" value="1"/>
</dbReference>
<feature type="domain" description="HMA" evidence="2">
    <location>
        <begin position="1"/>
        <end position="63"/>
    </location>
</feature>
<comment type="caution">
    <text evidence="3">The sequence shown here is derived from an EMBL/GenBank/DDBJ whole genome shotgun (WGS) entry which is preliminary data.</text>
</comment>
<dbReference type="EMBL" id="JAOTJD010000022">
    <property type="protein sequence ID" value="MFD3264781.1"/>
    <property type="molecule type" value="Genomic_DNA"/>
</dbReference>
<proteinExistence type="predicted"/>
<evidence type="ECO:0000256" key="1">
    <source>
        <dbReference type="ARBA" id="ARBA00022723"/>
    </source>
</evidence>
<dbReference type="SUPFAM" id="SSF55008">
    <property type="entry name" value="HMA, heavy metal-associated domain"/>
    <property type="match status" value="1"/>
</dbReference>
<dbReference type="RefSeq" id="WP_377370353.1">
    <property type="nucleotide sequence ID" value="NZ_JAOTJD010000022.1"/>
</dbReference>
<protein>
    <submittedName>
        <fullName evidence="3">Heavy-metal-associated domain-containing protein</fullName>
    </submittedName>
</protein>
<accession>A0ABW6CSQ5</accession>
<sequence>MLNLKVPDMTCGHCEGVVTRAVHSVDSSATLTIDLPSQTVSIITSADHAEVIQAMDAAGYPAEPN</sequence>
<evidence type="ECO:0000313" key="4">
    <source>
        <dbReference type="Proteomes" id="UP001598130"/>
    </source>
</evidence>
<dbReference type="InterPro" id="IPR036163">
    <property type="entry name" value="HMA_dom_sf"/>
</dbReference>
<dbReference type="InterPro" id="IPR006121">
    <property type="entry name" value="HMA_dom"/>
</dbReference>
<name>A0ABW6CSQ5_9CAUL</name>
<dbReference type="Gene3D" id="3.30.70.100">
    <property type="match status" value="1"/>
</dbReference>
<gene>
    <name evidence="3" type="ORF">OCL97_12520</name>
</gene>
<keyword evidence="1" id="KW-0479">Metal-binding</keyword>
<organism evidence="3 4">
    <name type="scientific">Phenylobacterium ferrooxidans</name>
    <dbReference type="NCBI Taxonomy" id="2982689"/>
    <lineage>
        <taxon>Bacteria</taxon>
        <taxon>Pseudomonadati</taxon>
        <taxon>Pseudomonadota</taxon>
        <taxon>Alphaproteobacteria</taxon>
        <taxon>Caulobacterales</taxon>
        <taxon>Caulobacteraceae</taxon>
        <taxon>Phenylobacterium</taxon>
    </lineage>
</organism>
<dbReference type="InterPro" id="IPR017969">
    <property type="entry name" value="Heavy-metal-associated_CS"/>
</dbReference>
<evidence type="ECO:0000259" key="2">
    <source>
        <dbReference type="PROSITE" id="PS50846"/>
    </source>
</evidence>
<dbReference type="PROSITE" id="PS01047">
    <property type="entry name" value="HMA_1"/>
    <property type="match status" value="1"/>
</dbReference>
<reference evidence="3 4" key="1">
    <citation type="submission" date="2022-09" db="EMBL/GenBank/DDBJ databases">
        <title>New species of Phenylobacterium.</title>
        <authorList>
            <person name="Mieszkin S."/>
        </authorList>
    </citation>
    <scope>NUCLEOTIDE SEQUENCE [LARGE SCALE GENOMIC DNA]</scope>
    <source>
        <strain evidence="3 4">HK31-G</strain>
    </source>
</reference>
<keyword evidence="4" id="KW-1185">Reference proteome</keyword>